<dbReference type="InterPro" id="IPR001563">
    <property type="entry name" value="Peptidase_S10"/>
</dbReference>
<evidence type="ECO:0000256" key="9">
    <source>
        <dbReference type="ARBA" id="ARBA00023180"/>
    </source>
</evidence>
<name>A0AAV3NGR0_LITER</name>
<dbReference type="PANTHER" id="PTHR11802:SF123">
    <property type="entry name" value="CARBOXYPEPTIDASE"/>
    <property type="match status" value="1"/>
</dbReference>
<evidence type="ECO:0000313" key="12">
    <source>
        <dbReference type="EMBL" id="GAA0138519.1"/>
    </source>
</evidence>
<gene>
    <name evidence="12" type="ORF">LIER_00250</name>
</gene>
<keyword evidence="7 11" id="KW-0378">Hydrolase</keyword>
<evidence type="ECO:0000256" key="3">
    <source>
        <dbReference type="ARBA" id="ARBA00022525"/>
    </source>
</evidence>
<dbReference type="FunFam" id="3.40.50.1820:FF:000453">
    <property type="entry name" value="Carboxypeptidase"/>
    <property type="match status" value="1"/>
</dbReference>
<dbReference type="Proteomes" id="UP001454036">
    <property type="component" value="Unassembled WGS sequence"/>
</dbReference>
<evidence type="ECO:0000256" key="11">
    <source>
        <dbReference type="RuleBase" id="RU361156"/>
    </source>
</evidence>
<dbReference type="EC" id="3.4.16.-" evidence="11"/>
<proteinExistence type="inferred from homology"/>
<dbReference type="Gene3D" id="6.10.250.940">
    <property type="match status" value="1"/>
</dbReference>
<evidence type="ECO:0000256" key="5">
    <source>
        <dbReference type="ARBA" id="ARBA00022670"/>
    </source>
</evidence>
<dbReference type="PANTHER" id="PTHR11802">
    <property type="entry name" value="SERINE PROTEASE FAMILY S10 SERINE CARBOXYPEPTIDASE"/>
    <property type="match status" value="1"/>
</dbReference>
<dbReference type="EMBL" id="BAABME010000017">
    <property type="protein sequence ID" value="GAA0138519.1"/>
    <property type="molecule type" value="Genomic_DNA"/>
</dbReference>
<evidence type="ECO:0000256" key="1">
    <source>
        <dbReference type="ARBA" id="ARBA00004613"/>
    </source>
</evidence>
<feature type="signal peptide" evidence="11">
    <location>
        <begin position="1"/>
        <end position="21"/>
    </location>
</feature>
<evidence type="ECO:0000256" key="2">
    <source>
        <dbReference type="ARBA" id="ARBA00009431"/>
    </source>
</evidence>
<dbReference type="PRINTS" id="PR00724">
    <property type="entry name" value="CRBOXYPTASEC"/>
</dbReference>
<dbReference type="FunFam" id="3.40.50.11320:FF:000004">
    <property type="entry name" value="Carboxypeptidase"/>
    <property type="match status" value="1"/>
</dbReference>
<dbReference type="SUPFAM" id="SSF53474">
    <property type="entry name" value="alpha/beta-Hydrolases"/>
    <property type="match status" value="1"/>
</dbReference>
<keyword evidence="3" id="KW-0964">Secreted</keyword>
<dbReference type="InterPro" id="IPR033124">
    <property type="entry name" value="Ser_caboxypep_his_AS"/>
</dbReference>
<keyword evidence="8" id="KW-1015">Disulfide bond</keyword>
<comment type="subcellular location">
    <subcellularLocation>
        <location evidence="1">Secreted</location>
    </subcellularLocation>
</comment>
<dbReference type="Gene3D" id="3.40.50.1820">
    <property type="entry name" value="alpha/beta hydrolase"/>
    <property type="match status" value="1"/>
</dbReference>
<accession>A0AAV3NGR0</accession>
<evidence type="ECO:0000256" key="6">
    <source>
        <dbReference type="ARBA" id="ARBA00022729"/>
    </source>
</evidence>
<keyword evidence="4 11" id="KW-0121">Carboxypeptidase</keyword>
<dbReference type="GO" id="GO:0006508">
    <property type="term" value="P:proteolysis"/>
    <property type="evidence" value="ECO:0007669"/>
    <property type="project" value="UniProtKB-KW"/>
</dbReference>
<evidence type="ECO:0000256" key="4">
    <source>
        <dbReference type="ARBA" id="ARBA00022645"/>
    </source>
</evidence>
<dbReference type="PROSITE" id="PS00131">
    <property type="entry name" value="CARBOXYPEPT_SER_SER"/>
    <property type="match status" value="1"/>
</dbReference>
<evidence type="ECO:0000256" key="7">
    <source>
        <dbReference type="ARBA" id="ARBA00022801"/>
    </source>
</evidence>
<dbReference type="GO" id="GO:0004185">
    <property type="term" value="F:serine-type carboxypeptidase activity"/>
    <property type="evidence" value="ECO:0007669"/>
    <property type="project" value="UniProtKB-UniRule"/>
</dbReference>
<evidence type="ECO:0000313" key="13">
    <source>
        <dbReference type="Proteomes" id="UP001454036"/>
    </source>
</evidence>
<evidence type="ECO:0000256" key="10">
    <source>
        <dbReference type="ARBA" id="ARBA00037399"/>
    </source>
</evidence>
<dbReference type="InterPro" id="IPR029058">
    <property type="entry name" value="AB_hydrolase_fold"/>
</dbReference>
<keyword evidence="6 11" id="KW-0732">Signal</keyword>
<protein>
    <recommendedName>
        <fullName evidence="11">Carboxypeptidase</fullName>
        <ecNumber evidence="11">3.4.16.-</ecNumber>
    </recommendedName>
</protein>
<organism evidence="12 13">
    <name type="scientific">Lithospermum erythrorhizon</name>
    <name type="common">Purple gromwell</name>
    <name type="synonym">Lithospermum officinale var. erythrorhizon</name>
    <dbReference type="NCBI Taxonomy" id="34254"/>
    <lineage>
        <taxon>Eukaryota</taxon>
        <taxon>Viridiplantae</taxon>
        <taxon>Streptophyta</taxon>
        <taxon>Embryophyta</taxon>
        <taxon>Tracheophyta</taxon>
        <taxon>Spermatophyta</taxon>
        <taxon>Magnoliopsida</taxon>
        <taxon>eudicotyledons</taxon>
        <taxon>Gunneridae</taxon>
        <taxon>Pentapetalae</taxon>
        <taxon>asterids</taxon>
        <taxon>lamiids</taxon>
        <taxon>Boraginales</taxon>
        <taxon>Boraginaceae</taxon>
        <taxon>Boraginoideae</taxon>
        <taxon>Lithospermeae</taxon>
        <taxon>Lithospermum</taxon>
    </lineage>
</organism>
<dbReference type="Pfam" id="PF00450">
    <property type="entry name" value="Peptidase_S10"/>
    <property type="match status" value="1"/>
</dbReference>
<keyword evidence="5 11" id="KW-0645">Protease</keyword>
<dbReference type="Gene3D" id="3.40.50.11320">
    <property type="match status" value="1"/>
</dbReference>
<reference evidence="12 13" key="1">
    <citation type="submission" date="2024-01" db="EMBL/GenBank/DDBJ databases">
        <title>The complete chloroplast genome sequence of Lithospermum erythrorhizon: insights into the phylogenetic relationship among Boraginaceae species and the maternal lineages of purple gromwells.</title>
        <authorList>
            <person name="Okada T."/>
            <person name="Watanabe K."/>
        </authorList>
    </citation>
    <scope>NUCLEOTIDE SEQUENCE [LARGE SCALE GENOMIC DNA]</scope>
</reference>
<comment type="function">
    <text evidence="10">Probable carboxypeptidase.</text>
</comment>
<dbReference type="GO" id="GO:0005576">
    <property type="term" value="C:extracellular region"/>
    <property type="evidence" value="ECO:0007669"/>
    <property type="project" value="UniProtKB-SubCell"/>
</dbReference>
<dbReference type="AlphaFoldDB" id="A0AAV3NGR0"/>
<comment type="similarity">
    <text evidence="2 11">Belongs to the peptidase S10 family.</text>
</comment>
<comment type="caution">
    <text evidence="12">The sequence shown here is derived from an EMBL/GenBank/DDBJ whole genome shotgun (WGS) entry which is preliminary data.</text>
</comment>
<keyword evidence="9" id="KW-0325">Glycoprotein</keyword>
<dbReference type="PROSITE" id="PS00560">
    <property type="entry name" value="CARBOXYPEPT_SER_HIS"/>
    <property type="match status" value="1"/>
</dbReference>
<sequence>MAMVILLCFLVCFMHFKPSVSHPDKIIQLPGQPHVGFQQFSGYVTVDDKKQKGLFYYFVEAETSPAFKPLVLWLNGGPGCSSLGVGAFSENGPFRPKGPVLIRNEHSWNKEANMLYLETPVGVGFSYSTDTSYVTVDDQMTARDNLVFLRRWFLKFPQYRNSSLFLTGESYAGHYIPQLAKLMVEFNKKEKLFNLKGIALGNPVLEYATDFNSRAEYFWSHGLVSDTTYMMFTSMCNYSRYVSEYYRDSLSPVCSKVMSQVSRETSRFVDKYDVTLDVCIPAILSQSKVFSPQQNAEKIDVCVEDEIVNYLNQKDVQKALHARLIGVNKWEVCSNILDYELLNIELPTISIVGTLVEEGILVLVYSGDQDSVIPLTGSRSLVHKLAKQLRLNTTVPYRVWFSGQQVGGWTQVYGNSLSFATVRGASHEAPFSQPERSLVLFKSFLEGKPLPELFST</sequence>
<dbReference type="InterPro" id="IPR018202">
    <property type="entry name" value="Ser_caboxypep_ser_AS"/>
</dbReference>
<dbReference type="GO" id="GO:0005773">
    <property type="term" value="C:vacuole"/>
    <property type="evidence" value="ECO:0007669"/>
    <property type="project" value="TreeGrafter"/>
</dbReference>
<evidence type="ECO:0000256" key="8">
    <source>
        <dbReference type="ARBA" id="ARBA00023157"/>
    </source>
</evidence>
<keyword evidence="13" id="KW-1185">Reference proteome</keyword>
<feature type="chain" id="PRO_5043105452" description="Carboxypeptidase" evidence="11">
    <location>
        <begin position="22"/>
        <end position="456"/>
    </location>
</feature>